<evidence type="ECO:0000313" key="11">
    <source>
        <dbReference type="EMBL" id="KAG6120928.1"/>
    </source>
</evidence>
<dbReference type="FunFam" id="1.10.1670.10:FF:000003">
    <property type="entry name" value="Endonuclease III homolog"/>
    <property type="match status" value="1"/>
</dbReference>
<evidence type="ECO:0000256" key="5">
    <source>
        <dbReference type="ARBA" id="ARBA00023239"/>
    </source>
</evidence>
<dbReference type="Proteomes" id="UP000732380">
    <property type="component" value="Unassembled WGS sequence"/>
</dbReference>
<comment type="caution">
    <text evidence="11">The sequence shown here is derived from an EMBL/GenBank/DDBJ whole genome shotgun (WGS) entry which is preliminary data.</text>
</comment>
<feature type="compositionally biased region" description="Polar residues" evidence="9">
    <location>
        <begin position="65"/>
        <end position="79"/>
    </location>
</feature>
<feature type="compositionally biased region" description="Low complexity" evidence="9">
    <location>
        <begin position="149"/>
        <end position="158"/>
    </location>
</feature>
<name>A0A9P7Q6A2_9HYPO</name>
<accession>A0A9P7Q6A2</accession>
<dbReference type="PANTHER" id="PTHR43286">
    <property type="entry name" value="ENDONUCLEASE III-LIKE PROTEIN 1"/>
    <property type="match status" value="1"/>
</dbReference>
<dbReference type="GO" id="GO:0005634">
    <property type="term" value="C:nucleus"/>
    <property type="evidence" value="ECO:0007669"/>
    <property type="project" value="UniProtKB-SubCell"/>
</dbReference>
<proteinExistence type="inferred from homology"/>
<dbReference type="EC" id="3.2.2.-" evidence="8"/>
<dbReference type="PROSITE" id="PS01155">
    <property type="entry name" value="ENDONUCLEASE_III_2"/>
    <property type="match status" value="1"/>
</dbReference>
<dbReference type="InterPro" id="IPR011257">
    <property type="entry name" value="DNA_glycosylase"/>
</dbReference>
<dbReference type="GO" id="GO:0000703">
    <property type="term" value="F:oxidized pyrimidine nucleobase lesion DNA N-glycosylase activity"/>
    <property type="evidence" value="ECO:0007669"/>
    <property type="project" value="UniProtKB-UniRule"/>
</dbReference>
<evidence type="ECO:0000256" key="1">
    <source>
        <dbReference type="ARBA" id="ARBA00008343"/>
    </source>
</evidence>
<dbReference type="InterPro" id="IPR000445">
    <property type="entry name" value="HhH_motif"/>
</dbReference>
<feature type="region of interest" description="Disordered" evidence="9">
    <location>
        <begin position="1"/>
        <end position="199"/>
    </location>
</feature>
<dbReference type="InterPro" id="IPR030841">
    <property type="entry name" value="NTH1"/>
</dbReference>
<comment type="catalytic activity">
    <reaction evidence="7 8">
        <text>2'-deoxyribonucleotide-(2'-deoxyribose 5'-phosphate)-2'-deoxyribonucleotide-DNA = a 3'-end 2'-deoxyribonucleotide-(2,3-dehydro-2,3-deoxyribose 5'-phosphate)-DNA + a 5'-end 5'-phospho-2'-deoxyribonucleoside-DNA + H(+)</text>
        <dbReference type="Rhea" id="RHEA:66592"/>
        <dbReference type="Rhea" id="RHEA-COMP:13180"/>
        <dbReference type="Rhea" id="RHEA-COMP:16897"/>
        <dbReference type="Rhea" id="RHEA-COMP:17067"/>
        <dbReference type="ChEBI" id="CHEBI:15378"/>
        <dbReference type="ChEBI" id="CHEBI:136412"/>
        <dbReference type="ChEBI" id="CHEBI:157695"/>
        <dbReference type="ChEBI" id="CHEBI:167181"/>
        <dbReference type="EC" id="4.2.99.18"/>
    </reaction>
</comment>
<keyword evidence="6 8" id="KW-0326">Glycosidase</keyword>
<evidence type="ECO:0000256" key="4">
    <source>
        <dbReference type="ARBA" id="ARBA00023204"/>
    </source>
</evidence>
<keyword evidence="12" id="KW-1185">Reference proteome</keyword>
<evidence type="ECO:0000256" key="3">
    <source>
        <dbReference type="ARBA" id="ARBA00022801"/>
    </source>
</evidence>
<dbReference type="EC" id="4.2.99.18" evidence="8"/>
<dbReference type="GO" id="GO:0006285">
    <property type="term" value="P:base-excision repair, AP site formation"/>
    <property type="evidence" value="ECO:0007669"/>
    <property type="project" value="UniProtKB-UniRule"/>
</dbReference>
<dbReference type="Pfam" id="PF00730">
    <property type="entry name" value="HhH-GPD"/>
    <property type="match status" value="1"/>
</dbReference>
<feature type="compositionally biased region" description="Low complexity" evidence="9">
    <location>
        <begin position="96"/>
        <end position="105"/>
    </location>
</feature>
<organism evidence="11 12">
    <name type="scientific">Claviceps humidiphila</name>
    <dbReference type="NCBI Taxonomy" id="1294629"/>
    <lineage>
        <taxon>Eukaryota</taxon>
        <taxon>Fungi</taxon>
        <taxon>Dikarya</taxon>
        <taxon>Ascomycota</taxon>
        <taxon>Pezizomycotina</taxon>
        <taxon>Sordariomycetes</taxon>
        <taxon>Hypocreomycetidae</taxon>
        <taxon>Hypocreales</taxon>
        <taxon>Clavicipitaceae</taxon>
        <taxon>Claviceps</taxon>
    </lineage>
</organism>
<dbReference type="Gene3D" id="1.10.1670.10">
    <property type="entry name" value="Helix-hairpin-Helix base-excision DNA repair enzymes (C-terminal)"/>
    <property type="match status" value="1"/>
</dbReference>
<dbReference type="GO" id="GO:0003677">
    <property type="term" value="F:DNA binding"/>
    <property type="evidence" value="ECO:0007669"/>
    <property type="project" value="UniProtKB-UniRule"/>
</dbReference>
<gene>
    <name evidence="8" type="primary">NTH1</name>
    <name evidence="11" type="ORF">E4U13_005684</name>
</gene>
<dbReference type="AlphaFoldDB" id="A0A9P7Q6A2"/>
<feature type="compositionally biased region" description="Polar residues" evidence="9">
    <location>
        <begin position="189"/>
        <end position="199"/>
    </location>
</feature>
<comment type="similarity">
    <text evidence="1 8">Belongs to the Nth/MutY family.</text>
</comment>
<dbReference type="Pfam" id="PF00633">
    <property type="entry name" value="HHH"/>
    <property type="match status" value="1"/>
</dbReference>
<dbReference type="SUPFAM" id="SSF48150">
    <property type="entry name" value="DNA-glycosylase"/>
    <property type="match status" value="1"/>
</dbReference>
<evidence type="ECO:0000313" key="12">
    <source>
        <dbReference type="Proteomes" id="UP000732380"/>
    </source>
</evidence>
<dbReference type="EMBL" id="SRQM01000047">
    <property type="protein sequence ID" value="KAG6120928.1"/>
    <property type="molecule type" value="Genomic_DNA"/>
</dbReference>
<evidence type="ECO:0000256" key="9">
    <source>
        <dbReference type="SAM" id="MobiDB-lite"/>
    </source>
</evidence>
<dbReference type="InterPro" id="IPR004036">
    <property type="entry name" value="Endonuclease-III-like_CS2"/>
</dbReference>
<evidence type="ECO:0000259" key="10">
    <source>
        <dbReference type="SMART" id="SM00478"/>
    </source>
</evidence>
<feature type="region of interest" description="Disordered" evidence="9">
    <location>
        <begin position="477"/>
        <end position="497"/>
    </location>
</feature>
<feature type="compositionally biased region" description="Basic and acidic residues" evidence="9">
    <location>
        <begin position="488"/>
        <end position="497"/>
    </location>
</feature>
<dbReference type="GO" id="GO:0006289">
    <property type="term" value="P:nucleotide-excision repair"/>
    <property type="evidence" value="ECO:0007669"/>
    <property type="project" value="TreeGrafter"/>
</dbReference>
<feature type="compositionally biased region" description="Basic and acidic residues" evidence="9">
    <location>
        <begin position="1"/>
        <end position="15"/>
    </location>
</feature>
<keyword evidence="3 8" id="KW-0378">Hydrolase</keyword>
<evidence type="ECO:0000256" key="2">
    <source>
        <dbReference type="ARBA" id="ARBA00022763"/>
    </source>
</evidence>
<sequence>MRSSRISKDTAKVFENHTTTTPRRTTRSLSRFVYTAAAPPASQDGSPTLEMEDTFSPPKKRARTIISTVTASSPRTTRSAKTRSPVKSVKDEPVEESIQSISSPPRRIRKPATKKTSDKDIAPLSSQNASQTPEIEDTFGPSPKKRIRTTTTTRSPIKSIKHEPVEQSPPPEPSPTRRARKPATKKTDPSTGETTISPPSNWEEMYYAVKKMRAPGGTAHGAAVDTMGCERLADRTASARDQRFHTLISLMLSSQTKDTVNAVAMERLKTELPAYKAGAPAGLNLENILAVDAGVLNGLIWAVGFHNNKTKYIKQTALLLRDKWHGDIPDTIPGLTSLPGVGPKMAYLCLSAAWDRTEGIGVDVHVHRITNLWGWHKTKTPEETRLALQSWLPRDKWREINWLLVGLGQTVCLPVGRHCGDCTLGLQGLCKAADRKKVMEGRRVKVEETVVEDDDGGRVNKKEVAVEETIVKEEVVNEASGYGGRQSTDSHVEKVSE</sequence>
<feature type="domain" description="HhH-GPD" evidence="10">
    <location>
        <begin position="252"/>
        <end position="410"/>
    </location>
</feature>
<comment type="caution">
    <text evidence="8">Lacks conserved residue(s) required for the propagation of feature annotation.</text>
</comment>
<feature type="compositionally biased region" description="Polar residues" evidence="9">
    <location>
        <begin position="124"/>
        <end position="133"/>
    </location>
</feature>
<keyword evidence="2 8" id="KW-0227">DNA damage</keyword>
<keyword evidence="4 8" id="KW-0234">DNA repair</keyword>
<dbReference type="SMART" id="SM00478">
    <property type="entry name" value="ENDO3c"/>
    <property type="match status" value="1"/>
</dbReference>
<dbReference type="FunFam" id="1.10.340.30:FF:000014">
    <property type="entry name" value="Endonuclease III homolog"/>
    <property type="match status" value="1"/>
</dbReference>
<dbReference type="HAMAP" id="MF_03183">
    <property type="entry name" value="Endonuclease_III_Nth"/>
    <property type="match status" value="1"/>
</dbReference>
<dbReference type="InterPro" id="IPR003265">
    <property type="entry name" value="HhH-GPD_domain"/>
</dbReference>
<keyword evidence="5 8" id="KW-0456">Lyase</keyword>
<keyword evidence="8" id="KW-0539">Nucleus</keyword>
<keyword evidence="8" id="KW-0496">Mitochondrion</keyword>
<dbReference type="CDD" id="cd00056">
    <property type="entry name" value="ENDO3c"/>
    <property type="match status" value="1"/>
</dbReference>
<comment type="subcellular location">
    <subcellularLocation>
        <location evidence="8">Nucleus</location>
    </subcellularLocation>
    <subcellularLocation>
        <location evidence="8">Mitochondrion</location>
    </subcellularLocation>
</comment>
<dbReference type="PANTHER" id="PTHR43286:SF1">
    <property type="entry name" value="ENDONUCLEASE III-LIKE PROTEIN 1"/>
    <property type="match status" value="1"/>
</dbReference>
<dbReference type="GO" id="GO:0140078">
    <property type="term" value="F:class I DNA-(apurinic or apyrimidinic site) endonuclease activity"/>
    <property type="evidence" value="ECO:0007669"/>
    <property type="project" value="UniProtKB-EC"/>
</dbReference>
<reference evidence="11 12" key="1">
    <citation type="journal article" date="2020" name="bioRxiv">
        <title>Whole genome comparisons of ergot fungi reveals the divergence and evolution of species within the genus Claviceps are the result of varying mechanisms driving genome evolution and host range expansion.</title>
        <authorList>
            <person name="Wyka S.A."/>
            <person name="Mondo S.J."/>
            <person name="Liu M."/>
            <person name="Dettman J."/>
            <person name="Nalam V."/>
            <person name="Broders K.D."/>
        </authorList>
    </citation>
    <scope>NUCLEOTIDE SEQUENCE [LARGE SCALE GENOMIC DNA]</scope>
    <source>
        <strain evidence="11 12">LM576</strain>
    </source>
</reference>
<evidence type="ECO:0000256" key="6">
    <source>
        <dbReference type="ARBA" id="ARBA00023295"/>
    </source>
</evidence>
<protein>
    <recommendedName>
        <fullName evidence="8">Endonuclease III homolog</fullName>
        <ecNumber evidence="8">3.2.2.-</ecNumber>
        <ecNumber evidence="8">4.2.99.18</ecNumber>
    </recommendedName>
    <alternativeName>
        <fullName evidence="8">Bifunctional DNA N-glycosylase/DNA-(apurinic or apyrimidinic site) lyase</fullName>
        <shortName evidence="8">DNA glycosylase/AP lyase</shortName>
    </alternativeName>
</protein>
<dbReference type="GO" id="GO:0005739">
    <property type="term" value="C:mitochondrion"/>
    <property type="evidence" value="ECO:0007669"/>
    <property type="project" value="UniProtKB-SubCell"/>
</dbReference>
<comment type="function">
    <text evidence="8">Bifunctional DNA N-glycosylase with associated apurinic/apyrimidinic (AP) lyase function that catalyzes the first step in base excision repair (BER), the primary repair pathway for the repair of oxidative DNA damage. The DNA N-glycosylase activity releases the damaged DNA base from DNA by cleaving the N-glycosidic bond, leaving an AP site. The AP lyase activity cleaves the phosphodiester bond 3' to the AP site by a beta-elimination. Primarily recognizes and repairs oxidative base damage of pyrimidines.</text>
</comment>
<dbReference type="Gene3D" id="1.10.340.30">
    <property type="entry name" value="Hypothetical protein, domain 2"/>
    <property type="match status" value="1"/>
</dbReference>
<evidence type="ECO:0000256" key="8">
    <source>
        <dbReference type="HAMAP-Rule" id="MF_03183"/>
    </source>
</evidence>
<dbReference type="InterPro" id="IPR023170">
    <property type="entry name" value="HhH_base_excis_C"/>
</dbReference>
<evidence type="ECO:0000256" key="7">
    <source>
        <dbReference type="ARBA" id="ARBA00044632"/>
    </source>
</evidence>